<feature type="domain" description="Adenine deaminase C-terminal" evidence="1">
    <location>
        <begin position="2"/>
        <end position="76"/>
    </location>
</feature>
<reference evidence="2" key="1">
    <citation type="submission" date="2020-10" db="EMBL/GenBank/DDBJ databases">
        <title>Taxonomic study of unclassified bacteria belonging to the class Ktedonobacteria.</title>
        <authorList>
            <person name="Yabe S."/>
            <person name="Wang C.M."/>
            <person name="Zheng Y."/>
            <person name="Sakai Y."/>
            <person name="Cavaletti L."/>
            <person name="Monciardini P."/>
            <person name="Donadio S."/>
        </authorList>
    </citation>
    <scope>NUCLEOTIDE SEQUENCE</scope>
    <source>
        <strain evidence="2">SOSP1-1</strain>
    </source>
</reference>
<dbReference type="EMBL" id="BNJF01000001">
    <property type="protein sequence ID" value="GHO42182.1"/>
    <property type="molecule type" value="Genomic_DNA"/>
</dbReference>
<dbReference type="AlphaFoldDB" id="A0A8J3HQX1"/>
<sequence>MIVANGEIIATLPLPLGGIISPQPVEEVARDLEYLDQTVSEMGVKIAHPFGFLSFLALSIVPSLKITDLGVLNVDTWSIIPVQ</sequence>
<name>A0A8J3HQX1_9CHLR</name>
<dbReference type="InterPro" id="IPR026912">
    <property type="entry name" value="Adenine_deam_C"/>
</dbReference>
<evidence type="ECO:0000313" key="2">
    <source>
        <dbReference type="EMBL" id="GHO42182.1"/>
    </source>
</evidence>
<protein>
    <recommendedName>
        <fullName evidence="1">Adenine deaminase C-terminal domain-containing protein</fullName>
    </recommendedName>
</protein>
<accession>A0A8J3HQX1</accession>
<dbReference type="Pfam" id="PF13382">
    <property type="entry name" value="Adenine_deam_C"/>
    <property type="match status" value="1"/>
</dbReference>
<keyword evidence="3" id="KW-1185">Reference proteome</keyword>
<comment type="caution">
    <text evidence="2">The sequence shown here is derived from an EMBL/GenBank/DDBJ whole genome shotgun (WGS) entry which is preliminary data.</text>
</comment>
<organism evidence="2 3">
    <name type="scientific">Ktedonospora formicarum</name>
    <dbReference type="NCBI Taxonomy" id="2778364"/>
    <lineage>
        <taxon>Bacteria</taxon>
        <taxon>Bacillati</taxon>
        <taxon>Chloroflexota</taxon>
        <taxon>Ktedonobacteria</taxon>
        <taxon>Ktedonobacterales</taxon>
        <taxon>Ktedonobacteraceae</taxon>
        <taxon>Ktedonospora</taxon>
    </lineage>
</organism>
<evidence type="ECO:0000259" key="1">
    <source>
        <dbReference type="Pfam" id="PF13382"/>
    </source>
</evidence>
<proteinExistence type="predicted"/>
<evidence type="ECO:0000313" key="3">
    <source>
        <dbReference type="Proteomes" id="UP000612362"/>
    </source>
</evidence>
<gene>
    <name evidence="2" type="ORF">KSX_03450</name>
</gene>
<dbReference type="Proteomes" id="UP000612362">
    <property type="component" value="Unassembled WGS sequence"/>
</dbReference>